<comment type="caution">
    <text evidence="2">The sequence shown here is derived from an EMBL/GenBank/DDBJ whole genome shotgun (WGS) entry which is preliminary data.</text>
</comment>
<dbReference type="Proteomes" id="UP000198406">
    <property type="component" value="Unassembled WGS sequence"/>
</dbReference>
<organism evidence="2 3">
    <name type="scientific">Fistulifera solaris</name>
    <name type="common">Oleaginous diatom</name>
    <dbReference type="NCBI Taxonomy" id="1519565"/>
    <lineage>
        <taxon>Eukaryota</taxon>
        <taxon>Sar</taxon>
        <taxon>Stramenopiles</taxon>
        <taxon>Ochrophyta</taxon>
        <taxon>Bacillariophyta</taxon>
        <taxon>Bacillariophyceae</taxon>
        <taxon>Bacillariophycidae</taxon>
        <taxon>Naviculales</taxon>
        <taxon>Naviculaceae</taxon>
        <taxon>Fistulifera</taxon>
    </lineage>
</organism>
<dbReference type="EMBL" id="BDSP01000193">
    <property type="protein sequence ID" value="GAX22973.1"/>
    <property type="molecule type" value="Genomic_DNA"/>
</dbReference>
<evidence type="ECO:0000313" key="3">
    <source>
        <dbReference type="Proteomes" id="UP000198406"/>
    </source>
</evidence>
<keyword evidence="1" id="KW-0732">Signal</keyword>
<name>A0A1Z5K9M6_FISSO</name>
<evidence type="ECO:0000256" key="1">
    <source>
        <dbReference type="SAM" id="SignalP"/>
    </source>
</evidence>
<keyword evidence="3" id="KW-1185">Reference proteome</keyword>
<dbReference type="InParanoid" id="A0A1Z5K9M6"/>
<protein>
    <submittedName>
        <fullName evidence="2">Uncharacterized protein</fullName>
    </submittedName>
</protein>
<feature type="chain" id="PRO_5012351370" evidence="1">
    <location>
        <begin position="20"/>
        <end position="200"/>
    </location>
</feature>
<sequence length="200" mass="21992">MLLLRNLCIATYLCGLVNAFVTPNAATRVTRQVTILNAASRRRVLEQSSACLLGLLPQASSASSSLSDSLQAIQQARKQMEIIPHLIKEEKWDSVRAILITPPLADCWAKTSRPLLKNYADQVGDSGGDELAAIELKEDLISHLRYLDMAVYNNVFNPINTMGENGATKALIKSYYEDPINEYKASIEALDSLIKLADPS</sequence>
<evidence type="ECO:0000313" key="2">
    <source>
        <dbReference type="EMBL" id="GAX22973.1"/>
    </source>
</evidence>
<gene>
    <name evidence="2" type="ORF">FisN_15Hh132</name>
</gene>
<dbReference type="OrthoDB" id="44284at2759"/>
<accession>A0A1Z5K9M6</accession>
<reference evidence="2 3" key="1">
    <citation type="journal article" date="2015" name="Plant Cell">
        <title>Oil accumulation by the oleaginous diatom Fistulifera solaris as revealed by the genome and transcriptome.</title>
        <authorList>
            <person name="Tanaka T."/>
            <person name="Maeda Y."/>
            <person name="Veluchamy A."/>
            <person name="Tanaka M."/>
            <person name="Abida H."/>
            <person name="Marechal E."/>
            <person name="Bowler C."/>
            <person name="Muto M."/>
            <person name="Sunaga Y."/>
            <person name="Tanaka M."/>
            <person name="Yoshino T."/>
            <person name="Taniguchi T."/>
            <person name="Fukuda Y."/>
            <person name="Nemoto M."/>
            <person name="Matsumoto M."/>
            <person name="Wong P.S."/>
            <person name="Aburatani S."/>
            <person name="Fujibuchi W."/>
        </authorList>
    </citation>
    <scope>NUCLEOTIDE SEQUENCE [LARGE SCALE GENOMIC DNA]</scope>
    <source>
        <strain evidence="2 3">JPCC DA0580</strain>
    </source>
</reference>
<dbReference type="AlphaFoldDB" id="A0A1Z5K9M6"/>
<feature type="signal peptide" evidence="1">
    <location>
        <begin position="1"/>
        <end position="19"/>
    </location>
</feature>
<proteinExistence type="predicted"/>